<dbReference type="PROSITE" id="PS50928">
    <property type="entry name" value="ABC_TM1"/>
    <property type="match status" value="1"/>
</dbReference>
<evidence type="ECO:0000256" key="6">
    <source>
        <dbReference type="ARBA" id="ARBA00023136"/>
    </source>
</evidence>
<dbReference type="SUPFAM" id="SSF161098">
    <property type="entry name" value="MetI-like"/>
    <property type="match status" value="1"/>
</dbReference>
<keyword evidence="5 7" id="KW-1133">Transmembrane helix</keyword>
<dbReference type="EMBL" id="LAZR01013038">
    <property type="protein sequence ID" value="KKM23867.1"/>
    <property type="molecule type" value="Genomic_DNA"/>
</dbReference>
<evidence type="ECO:0000313" key="9">
    <source>
        <dbReference type="EMBL" id="KKM23867.1"/>
    </source>
</evidence>
<keyword evidence="6 7" id="KW-0472">Membrane</keyword>
<dbReference type="Pfam" id="PF00528">
    <property type="entry name" value="BPD_transp_1"/>
    <property type="match status" value="1"/>
</dbReference>
<protein>
    <recommendedName>
        <fullName evidence="8">ABC transmembrane type-1 domain-containing protein</fullName>
    </recommendedName>
</protein>
<dbReference type="GO" id="GO:0055085">
    <property type="term" value="P:transmembrane transport"/>
    <property type="evidence" value="ECO:0007669"/>
    <property type="project" value="InterPro"/>
</dbReference>
<evidence type="ECO:0000256" key="5">
    <source>
        <dbReference type="ARBA" id="ARBA00022989"/>
    </source>
</evidence>
<organism evidence="9">
    <name type="scientific">marine sediment metagenome</name>
    <dbReference type="NCBI Taxonomy" id="412755"/>
    <lineage>
        <taxon>unclassified sequences</taxon>
        <taxon>metagenomes</taxon>
        <taxon>ecological metagenomes</taxon>
    </lineage>
</organism>
<dbReference type="InterPro" id="IPR035906">
    <property type="entry name" value="MetI-like_sf"/>
</dbReference>
<dbReference type="PANTHER" id="PTHR43744:SF12">
    <property type="entry name" value="ABC TRANSPORTER PERMEASE PROTEIN MG189-RELATED"/>
    <property type="match status" value="1"/>
</dbReference>
<dbReference type="Gene3D" id="1.10.3720.10">
    <property type="entry name" value="MetI-like"/>
    <property type="match status" value="1"/>
</dbReference>
<feature type="transmembrane region" description="Helical" evidence="7">
    <location>
        <begin position="128"/>
        <end position="149"/>
    </location>
</feature>
<accession>A0A0F9I8L6</accession>
<keyword evidence="2" id="KW-0813">Transport</keyword>
<evidence type="ECO:0000256" key="2">
    <source>
        <dbReference type="ARBA" id="ARBA00022448"/>
    </source>
</evidence>
<feature type="transmembrane region" description="Helical" evidence="7">
    <location>
        <begin position="32"/>
        <end position="53"/>
    </location>
</feature>
<feature type="transmembrane region" description="Helical" evidence="7">
    <location>
        <begin position="203"/>
        <end position="225"/>
    </location>
</feature>
<evidence type="ECO:0000256" key="4">
    <source>
        <dbReference type="ARBA" id="ARBA00022692"/>
    </source>
</evidence>
<feature type="transmembrane region" description="Helical" evidence="7">
    <location>
        <begin position="93"/>
        <end position="116"/>
    </location>
</feature>
<dbReference type="PANTHER" id="PTHR43744">
    <property type="entry name" value="ABC TRANSPORTER PERMEASE PROTEIN MG189-RELATED-RELATED"/>
    <property type="match status" value="1"/>
</dbReference>
<feature type="domain" description="ABC transmembrane type-1" evidence="8">
    <location>
        <begin position="93"/>
        <end position="282"/>
    </location>
</feature>
<proteinExistence type="predicted"/>
<comment type="caution">
    <text evidence="9">The sequence shown here is derived from an EMBL/GenBank/DDBJ whole genome shotgun (WGS) entry which is preliminary data.</text>
</comment>
<evidence type="ECO:0000256" key="3">
    <source>
        <dbReference type="ARBA" id="ARBA00022475"/>
    </source>
</evidence>
<evidence type="ECO:0000259" key="8">
    <source>
        <dbReference type="PROSITE" id="PS50928"/>
    </source>
</evidence>
<comment type="subcellular location">
    <subcellularLocation>
        <location evidence="1">Cell membrane</location>
        <topology evidence="1">Multi-pass membrane protein</topology>
    </subcellularLocation>
</comment>
<reference evidence="9" key="1">
    <citation type="journal article" date="2015" name="Nature">
        <title>Complex archaea that bridge the gap between prokaryotes and eukaryotes.</title>
        <authorList>
            <person name="Spang A."/>
            <person name="Saw J.H."/>
            <person name="Jorgensen S.L."/>
            <person name="Zaremba-Niedzwiedzka K."/>
            <person name="Martijn J."/>
            <person name="Lind A.E."/>
            <person name="van Eijk R."/>
            <person name="Schleper C."/>
            <person name="Guy L."/>
            <person name="Ettema T.J."/>
        </authorList>
    </citation>
    <scope>NUCLEOTIDE SEQUENCE</scope>
</reference>
<feature type="transmembrane region" description="Helical" evidence="7">
    <location>
        <begin position="161"/>
        <end position="182"/>
    </location>
</feature>
<dbReference type="InterPro" id="IPR000515">
    <property type="entry name" value="MetI-like"/>
</dbReference>
<dbReference type="AlphaFoldDB" id="A0A0F9I8L6"/>
<keyword evidence="3" id="KW-1003">Cell membrane</keyword>
<gene>
    <name evidence="9" type="ORF">LCGC14_1610830</name>
</gene>
<dbReference type="GO" id="GO:0005886">
    <property type="term" value="C:plasma membrane"/>
    <property type="evidence" value="ECO:0007669"/>
    <property type="project" value="UniProtKB-SubCell"/>
</dbReference>
<name>A0A0F9I8L6_9ZZZZ</name>
<keyword evidence="4 7" id="KW-0812">Transmembrane</keyword>
<feature type="transmembrane region" description="Helical" evidence="7">
    <location>
        <begin position="263"/>
        <end position="282"/>
    </location>
</feature>
<sequence length="297" mass="33627">MSLKIGSYSLPEKNLKIRESKKEKRKIHLKKALVYLFLVLISIAMVVPLLWMFSSAFKPKAEIFTYPPTLVAENPTVGNFFTLFEQRPFGVNLWNSFFIAASSSILALFFCSLAAFGFAKYQFPAREFLFLFLIGTLIIPFHTTMIPLYVLYRKIGWIDKFWGLIFPGMANAFGIFFMRQYLIKVPNEFLDSARIDGCSEIKIFLYIILPIARPALTALGMIFFMGSWNNFLWPLIILKSKNMLTAVVALRGLSSGLRVPYDLIMAGSVLIVLPLVILFIVLQKQFIAGITSGAIKG</sequence>
<evidence type="ECO:0000256" key="7">
    <source>
        <dbReference type="SAM" id="Phobius"/>
    </source>
</evidence>
<dbReference type="CDD" id="cd06261">
    <property type="entry name" value="TM_PBP2"/>
    <property type="match status" value="1"/>
</dbReference>
<evidence type="ECO:0000256" key="1">
    <source>
        <dbReference type="ARBA" id="ARBA00004651"/>
    </source>
</evidence>